<protein>
    <submittedName>
        <fullName evidence="2">Uncharacterized protein</fullName>
    </submittedName>
</protein>
<organism evidence="2 3">
    <name type="scientific">Rotaria socialis</name>
    <dbReference type="NCBI Taxonomy" id="392032"/>
    <lineage>
        <taxon>Eukaryota</taxon>
        <taxon>Metazoa</taxon>
        <taxon>Spiralia</taxon>
        <taxon>Gnathifera</taxon>
        <taxon>Rotifera</taxon>
        <taxon>Eurotatoria</taxon>
        <taxon>Bdelloidea</taxon>
        <taxon>Philodinida</taxon>
        <taxon>Philodinidae</taxon>
        <taxon>Rotaria</taxon>
    </lineage>
</organism>
<accession>A0A821RLP7</accession>
<comment type="caution">
    <text evidence="2">The sequence shown here is derived from an EMBL/GenBank/DDBJ whole genome shotgun (WGS) entry which is preliminary data.</text>
</comment>
<evidence type="ECO:0000313" key="3">
    <source>
        <dbReference type="Proteomes" id="UP000663873"/>
    </source>
</evidence>
<feature type="non-terminal residue" evidence="2">
    <location>
        <position position="20"/>
    </location>
</feature>
<dbReference type="AlphaFoldDB" id="A0A821RLP7"/>
<dbReference type="EMBL" id="CAJOBP010058678">
    <property type="protein sequence ID" value="CAF4843296.1"/>
    <property type="molecule type" value="Genomic_DNA"/>
</dbReference>
<dbReference type="EMBL" id="CAJOBP010058566">
    <property type="protein sequence ID" value="CAF4842951.1"/>
    <property type="molecule type" value="Genomic_DNA"/>
</dbReference>
<evidence type="ECO:0000313" key="2">
    <source>
        <dbReference type="EMBL" id="CAF4843296.1"/>
    </source>
</evidence>
<sequence length="20" mass="2515">MQVDIRRQFDFISKRDFLEA</sequence>
<name>A0A821RLP7_9BILA</name>
<proteinExistence type="predicted"/>
<keyword evidence="3" id="KW-1185">Reference proteome</keyword>
<reference evidence="2" key="1">
    <citation type="submission" date="2021-02" db="EMBL/GenBank/DDBJ databases">
        <authorList>
            <person name="Nowell W R."/>
        </authorList>
    </citation>
    <scope>NUCLEOTIDE SEQUENCE</scope>
</reference>
<evidence type="ECO:0000313" key="1">
    <source>
        <dbReference type="EMBL" id="CAF4842951.1"/>
    </source>
</evidence>
<gene>
    <name evidence="1" type="ORF">UJA718_LOCUS43129</name>
    <name evidence="2" type="ORF">UJA718_LOCUS43143</name>
</gene>
<dbReference type="Proteomes" id="UP000663873">
    <property type="component" value="Unassembled WGS sequence"/>
</dbReference>